<evidence type="ECO:0000313" key="3">
    <source>
        <dbReference type="EMBL" id="CAH1112379.1"/>
    </source>
</evidence>
<feature type="region of interest" description="Disordered" evidence="1">
    <location>
        <begin position="82"/>
        <end position="109"/>
    </location>
</feature>
<reference evidence="3" key="1">
    <citation type="submission" date="2022-01" db="EMBL/GenBank/DDBJ databases">
        <authorList>
            <person name="King R."/>
        </authorList>
    </citation>
    <scope>NUCLEOTIDE SEQUENCE</scope>
</reference>
<keyword evidence="2" id="KW-0812">Transmembrane</keyword>
<evidence type="ECO:0000313" key="4">
    <source>
        <dbReference type="Proteomes" id="UP001153636"/>
    </source>
</evidence>
<keyword evidence="4" id="KW-1185">Reference proteome</keyword>
<evidence type="ECO:0000256" key="1">
    <source>
        <dbReference type="SAM" id="MobiDB-lite"/>
    </source>
</evidence>
<keyword evidence="2" id="KW-1133">Transmembrane helix</keyword>
<feature type="compositionally biased region" description="Acidic residues" evidence="1">
    <location>
        <begin position="92"/>
        <end position="109"/>
    </location>
</feature>
<dbReference type="Proteomes" id="UP001153636">
    <property type="component" value="Chromosome 6"/>
</dbReference>
<feature type="transmembrane region" description="Helical" evidence="2">
    <location>
        <begin position="20"/>
        <end position="42"/>
    </location>
</feature>
<dbReference type="InterPro" id="IPR019144">
    <property type="entry name" value="Membralin"/>
</dbReference>
<accession>A0A9P0D5U2</accession>
<name>A0A9P0D5U2_9CUCU</name>
<gene>
    <name evidence="3" type="ORF">PSYICH_LOCUS12385</name>
</gene>
<dbReference type="EMBL" id="OV651818">
    <property type="protein sequence ID" value="CAH1112379.1"/>
    <property type="molecule type" value="Genomic_DNA"/>
</dbReference>
<evidence type="ECO:0000256" key="2">
    <source>
        <dbReference type="SAM" id="Phobius"/>
    </source>
</evidence>
<dbReference type="AlphaFoldDB" id="A0A9P0D5U2"/>
<keyword evidence="2" id="KW-0472">Membrane</keyword>
<dbReference type="OrthoDB" id="6779347at2759"/>
<proteinExistence type="predicted"/>
<protein>
    <submittedName>
        <fullName evidence="3">Uncharacterized protein</fullName>
    </submittedName>
</protein>
<dbReference type="Pfam" id="PF09746">
    <property type="entry name" value="Membralin"/>
    <property type="match status" value="1"/>
</dbReference>
<organism evidence="3 4">
    <name type="scientific">Psylliodes chrysocephalus</name>
    <dbReference type="NCBI Taxonomy" id="3402493"/>
    <lineage>
        <taxon>Eukaryota</taxon>
        <taxon>Metazoa</taxon>
        <taxon>Ecdysozoa</taxon>
        <taxon>Arthropoda</taxon>
        <taxon>Hexapoda</taxon>
        <taxon>Insecta</taxon>
        <taxon>Pterygota</taxon>
        <taxon>Neoptera</taxon>
        <taxon>Endopterygota</taxon>
        <taxon>Coleoptera</taxon>
        <taxon>Polyphaga</taxon>
        <taxon>Cucujiformia</taxon>
        <taxon>Chrysomeloidea</taxon>
        <taxon>Chrysomelidae</taxon>
        <taxon>Galerucinae</taxon>
        <taxon>Alticini</taxon>
        <taxon>Psylliodes</taxon>
    </lineage>
</organism>
<sequence length="137" mass="15761">MPKLFCKSNLLLRVDLLQMLEFNVTVTFPAAPLLTVILALVGDRKSKKIRIRQKQQIPCRVISSDKWVDIGEDKEKTKMKKEQEKKIPIEVIPEETSSEEECEDSGNSDDDDVFFWKGLCQEMNLQNQNILCLAVSF</sequence>